<feature type="domain" description="DUF732" evidence="2">
    <location>
        <begin position="26"/>
        <end position="95"/>
    </location>
</feature>
<evidence type="ECO:0000313" key="3">
    <source>
        <dbReference type="EMBL" id="KKB98553.1"/>
    </source>
</evidence>
<keyword evidence="1" id="KW-0732">Signal</keyword>
<dbReference type="InterPro" id="IPR007969">
    <property type="entry name" value="DUF732"/>
</dbReference>
<evidence type="ECO:0000313" key="5">
    <source>
        <dbReference type="EMBL" id="TXI59981.1"/>
    </source>
</evidence>
<dbReference type="Proteomes" id="UP000321797">
    <property type="component" value="Unassembled WGS sequence"/>
</dbReference>
<gene>
    <name evidence="4" type="ORF">BST15_17230</name>
    <name evidence="5" type="ORF">E6Q54_01565</name>
    <name evidence="3" type="ORF">WR43_13825</name>
</gene>
<sequence length="99" mass="10394">MMGRLALVTAVSLGLMLGSAGLAQADEQSYLDYLFSHGFNYHFGVSSASTAVKGGQMICDNVRWNGGPRNGVNPVMAATLDDVMIAGARAELCPDAPWS</sequence>
<evidence type="ECO:0000313" key="4">
    <source>
        <dbReference type="EMBL" id="OQZ94092.1"/>
    </source>
</evidence>
<feature type="signal peptide" evidence="1">
    <location>
        <begin position="1"/>
        <end position="25"/>
    </location>
</feature>
<dbReference type="AlphaFoldDB" id="A0A0F5MUQ4"/>
<reference evidence="3" key="2">
    <citation type="submission" date="2015-04" db="EMBL/GenBank/DDBJ databases">
        <title>Genome sequence of Mycobacterium arupense strain GUC1.</title>
        <authorList>
            <person name="Greninger A.L."/>
            <person name="Cunningham G."/>
            <person name="Chiu C.Y."/>
            <person name="Miller S."/>
        </authorList>
    </citation>
    <scope>NUCLEOTIDE SEQUENCE</scope>
    <source>
        <strain evidence="3">GUC1</strain>
    </source>
</reference>
<evidence type="ECO:0000259" key="2">
    <source>
        <dbReference type="Pfam" id="PF05305"/>
    </source>
</evidence>
<reference evidence="4 7" key="3">
    <citation type="submission" date="2016-12" db="EMBL/GenBank/DDBJ databases">
        <title>The new phylogeny of genus Mycobacterium.</title>
        <authorList>
            <person name="Tortoli E."/>
            <person name="Trovato A."/>
            <person name="Cirillo D.M."/>
        </authorList>
    </citation>
    <scope>NUCLEOTIDE SEQUENCE [LARGE SCALE GENOMIC DNA]</scope>
    <source>
        <strain evidence="4 7">DSM 44942</strain>
    </source>
</reference>
<name>A0A0F5MUQ4_9MYCO</name>
<dbReference type="EMBL" id="SSGD01000008">
    <property type="protein sequence ID" value="TXI59981.1"/>
    <property type="molecule type" value="Genomic_DNA"/>
</dbReference>
<evidence type="ECO:0000313" key="6">
    <source>
        <dbReference type="Proteomes" id="UP000034416"/>
    </source>
</evidence>
<dbReference type="RefSeq" id="WP_046190178.1">
    <property type="nucleotide sequence ID" value="NZ_JACKUJ010000008.1"/>
</dbReference>
<evidence type="ECO:0000313" key="8">
    <source>
        <dbReference type="Proteomes" id="UP000321797"/>
    </source>
</evidence>
<protein>
    <submittedName>
        <fullName evidence="5">DUF732 domain-containing protein</fullName>
    </submittedName>
</protein>
<dbReference type="Proteomes" id="UP000192327">
    <property type="component" value="Unassembled WGS sequence"/>
</dbReference>
<reference evidence="6" key="1">
    <citation type="submission" date="2015-04" db="EMBL/GenBank/DDBJ databases">
        <title>Genome sequence of Mycobacterium arupense GUC1.</title>
        <authorList>
            <person name="Greninger A.L."/>
            <person name="Cunningham G."/>
            <person name="Chiu C.Y."/>
            <person name="Miller S."/>
        </authorList>
    </citation>
    <scope>NUCLEOTIDE SEQUENCE [LARGE SCALE GENOMIC DNA]</scope>
    <source>
        <strain evidence="6">GUC1</strain>
    </source>
</reference>
<dbReference type="Pfam" id="PF05305">
    <property type="entry name" value="DUF732"/>
    <property type="match status" value="1"/>
</dbReference>
<feature type="chain" id="PRO_5044542212" evidence="1">
    <location>
        <begin position="26"/>
        <end position="99"/>
    </location>
</feature>
<proteinExistence type="predicted"/>
<reference evidence="5 8" key="4">
    <citation type="submission" date="2018-09" db="EMBL/GenBank/DDBJ databases">
        <title>Metagenome Assembled Genomes from an Advanced Water Purification Facility.</title>
        <authorList>
            <person name="Stamps B.W."/>
            <person name="Spear J.R."/>
        </authorList>
    </citation>
    <scope>NUCLEOTIDE SEQUENCE [LARGE SCALE GENOMIC DNA]</scope>
    <source>
        <strain evidence="5">Bin_29_2</strain>
    </source>
</reference>
<keyword evidence="7" id="KW-1185">Reference proteome</keyword>
<organism evidence="3 6">
    <name type="scientific">Mycolicibacter arupensis</name>
    <dbReference type="NCBI Taxonomy" id="342002"/>
    <lineage>
        <taxon>Bacteria</taxon>
        <taxon>Bacillati</taxon>
        <taxon>Actinomycetota</taxon>
        <taxon>Actinomycetes</taxon>
        <taxon>Mycobacteriales</taxon>
        <taxon>Mycobacteriaceae</taxon>
        <taxon>Mycolicibacter</taxon>
    </lineage>
</organism>
<evidence type="ECO:0000313" key="7">
    <source>
        <dbReference type="Proteomes" id="UP000192327"/>
    </source>
</evidence>
<dbReference type="Proteomes" id="UP000034416">
    <property type="component" value="Unassembled WGS sequence"/>
</dbReference>
<dbReference type="EMBL" id="LASW01000065">
    <property type="protein sequence ID" value="KKB98553.1"/>
    <property type="molecule type" value="Genomic_DNA"/>
</dbReference>
<comment type="caution">
    <text evidence="3">The sequence shown here is derived from an EMBL/GenBank/DDBJ whole genome shotgun (WGS) entry which is preliminary data.</text>
</comment>
<evidence type="ECO:0000256" key="1">
    <source>
        <dbReference type="SAM" id="SignalP"/>
    </source>
</evidence>
<accession>A0A0F5MUQ4</accession>
<dbReference type="OrthoDB" id="4762658at2"/>
<dbReference type="EMBL" id="MVHH01000047">
    <property type="protein sequence ID" value="OQZ94092.1"/>
    <property type="molecule type" value="Genomic_DNA"/>
</dbReference>
<dbReference type="PATRIC" id="fig|342002.3.peg.3281"/>